<comment type="function">
    <text evidence="1">Putative transcription activator involved in regulating light control of development.</text>
</comment>
<keyword evidence="1" id="KW-0539">Nucleus</keyword>
<feature type="domain" description="MULE transposase" evidence="2">
    <location>
        <begin position="1"/>
        <end position="59"/>
    </location>
</feature>
<dbReference type="InterPro" id="IPR031052">
    <property type="entry name" value="FHY3/FAR1"/>
</dbReference>
<evidence type="ECO:0000259" key="2">
    <source>
        <dbReference type="Pfam" id="PF10551"/>
    </source>
</evidence>
<dbReference type="PANTHER" id="PTHR31669:SF251">
    <property type="entry name" value="PROTEIN FAR1-RELATED SEQUENCE"/>
    <property type="match status" value="1"/>
</dbReference>
<proteinExistence type="inferred from homology"/>
<evidence type="ECO:0000313" key="3">
    <source>
        <dbReference type="EMBL" id="KAK2638482.1"/>
    </source>
</evidence>
<keyword evidence="1" id="KW-0863">Zinc-finger</keyword>
<keyword evidence="1" id="KW-0862">Zinc</keyword>
<dbReference type="GO" id="GO:0005634">
    <property type="term" value="C:nucleus"/>
    <property type="evidence" value="ECO:0007669"/>
    <property type="project" value="UniProtKB-SubCell"/>
</dbReference>
<evidence type="ECO:0000256" key="1">
    <source>
        <dbReference type="RuleBase" id="RU367018"/>
    </source>
</evidence>
<reference evidence="3" key="1">
    <citation type="journal article" date="2023" name="Plant J.">
        <title>Genome sequences and population genomics provide insights into the demographic history, inbreeding, and mutation load of two 'living fossil' tree species of Dipteronia.</title>
        <authorList>
            <person name="Feng Y."/>
            <person name="Comes H.P."/>
            <person name="Chen J."/>
            <person name="Zhu S."/>
            <person name="Lu R."/>
            <person name="Zhang X."/>
            <person name="Li P."/>
            <person name="Qiu J."/>
            <person name="Olsen K.M."/>
            <person name="Qiu Y."/>
        </authorList>
    </citation>
    <scope>NUCLEOTIDE SEQUENCE</scope>
    <source>
        <strain evidence="3">KIB01</strain>
    </source>
</reference>
<evidence type="ECO:0000313" key="4">
    <source>
        <dbReference type="Proteomes" id="UP001280121"/>
    </source>
</evidence>
<comment type="similarity">
    <text evidence="1">Belongs to the FHY3/FAR1 family.</text>
</comment>
<dbReference type="GO" id="GO:0008270">
    <property type="term" value="F:zinc ion binding"/>
    <property type="evidence" value="ECO:0007669"/>
    <property type="project" value="UniProtKB-UniRule"/>
</dbReference>
<name>A0AAD9TLY0_9ROSI</name>
<comment type="caution">
    <text evidence="3">The sequence shown here is derived from an EMBL/GenBank/DDBJ whole genome shotgun (WGS) entry which is preliminary data.</text>
</comment>
<dbReference type="GO" id="GO:0006355">
    <property type="term" value="P:regulation of DNA-templated transcription"/>
    <property type="evidence" value="ECO:0007669"/>
    <property type="project" value="UniProtKB-UniRule"/>
</dbReference>
<protein>
    <recommendedName>
        <fullName evidence="1">Protein FAR1-RELATED SEQUENCE</fullName>
    </recommendedName>
</protein>
<accession>A0AAD9TLY0</accession>
<dbReference type="Pfam" id="PF10551">
    <property type="entry name" value="MULE"/>
    <property type="match status" value="1"/>
</dbReference>
<dbReference type="InterPro" id="IPR018289">
    <property type="entry name" value="MULE_transposase_dom"/>
</dbReference>
<organism evidence="3 4">
    <name type="scientific">Dipteronia dyeriana</name>
    <dbReference type="NCBI Taxonomy" id="168575"/>
    <lineage>
        <taxon>Eukaryota</taxon>
        <taxon>Viridiplantae</taxon>
        <taxon>Streptophyta</taxon>
        <taxon>Embryophyta</taxon>
        <taxon>Tracheophyta</taxon>
        <taxon>Spermatophyta</taxon>
        <taxon>Magnoliopsida</taxon>
        <taxon>eudicotyledons</taxon>
        <taxon>Gunneridae</taxon>
        <taxon>Pentapetalae</taxon>
        <taxon>rosids</taxon>
        <taxon>malvids</taxon>
        <taxon>Sapindales</taxon>
        <taxon>Sapindaceae</taxon>
        <taxon>Hippocastanoideae</taxon>
        <taxon>Acereae</taxon>
        <taxon>Dipteronia</taxon>
    </lineage>
</organism>
<dbReference type="EMBL" id="JANJYI010000008">
    <property type="protein sequence ID" value="KAK2638482.1"/>
    <property type="molecule type" value="Genomic_DNA"/>
</dbReference>
<dbReference type="Proteomes" id="UP001280121">
    <property type="component" value="Unassembled WGS sequence"/>
</dbReference>
<keyword evidence="4" id="KW-1185">Reference proteome</keyword>
<sequence>MYDETNDSFIWLFETFLEAMSKKAPKTIFTDQDAAMAKAISSVMPDTYHRLCTWNIMQNAFKKVNQLFRSLDRVNKVLSKFIYYYDKEDEFLAAWDKMLTEYNLHENDRFKKTFEHFERVLNDKRYKELEVEYALCQKIPQVQRLINMLIEAGKVYTKIIFEEFQDEFMSALEFYMKSTVDDEEDIVYTIVDVDTSKEFRVIRKKINNSLSCSYRLFEMNGVLCGHAIKILREVLNLKELPSEYILKRWTRKSRSESVKDMDGRDIQVDARLQQTAWYRNLCYIFTKISFRGAESQETYKVTVERANELNNIIEEMLST</sequence>
<dbReference type="AlphaFoldDB" id="A0AAD9TLY0"/>
<gene>
    <name evidence="3" type="ORF">Ddye_026277</name>
</gene>
<keyword evidence="1" id="KW-0479">Metal-binding</keyword>
<dbReference type="PANTHER" id="PTHR31669">
    <property type="entry name" value="PROTEIN FAR1-RELATED SEQUENCE 10-RELATED"/>
    <property type="match status" value="1"/>
</dbReference>
<comment type="subcellular location">
    <subcellularLocation>
        <location evidence="1">Nucleus</location>
    </subcellularLocation>
</comment>